<gene>
    <name evidence="5" type="primary">lepB</name>
    <name evidence="6" type="synonym">spsB_2</name>
    <name evidence="6" type="ORF">A9Y57_01182</name>
    <name evidence="5" type="ORF">P7G31_07695</name>
</gene>
<dbReference type="EC" id="3.4.21.89" evidence="3"/>
<comment type="catalytic activity">
    <reaction evidence="3">
        <text>Cleavage of hydrophobic, N-terminal signal or leader sequences from secreted and periplasmic proteins.</text>
        <dbReference type="EC" id="3.4.21.89"/>
    </reaction>
</comment>
<dbReference type="InterPro" id="IPR036286">
    <property type="entry name" value="LexA/Signal_pep-like_sf"/>
</dbReference>
<evidence type="ECO:0000256" key="3">
    <source>
        <dbReference type="RuleBase" id="RU362042"/>
    </source>
</evidence>
<evidence type="ECO:0000313" key="6">
    <source>
        <dbReference type="EMBL" id="PCH12467.1"/>
    </source>
</evidence>
<comment type="subcellular location">
    <subcellularLocation>
        <location evidence="1">Cell membrane</location>
        <topology evidence="1">Single-pass type II membrane protein</topology>
    </subcellularLocation>
    <subcellularLocation>
        <location evidence="3">Membrane</location>
        <topology evidence="3">Single-pass type II membrane protein</topology>
    </subcellularLocation>
</comment>
<dbReference type="SUPFAM" id="SSF51306">
    <property type="entry name" value="LexA/Signal peptidase"/>
    <property type="match status" value="1"/>
</dbReference>
<dbReference type="InterPro" id="IPR000223">
    <property type="entry name" value="Pept_S26A_signal_pept_1"/>
</dbReference>
<comment type="caution">
    <text evidence="5">The sequence shown here is derived from an EMBL/GenBank/DDBJ whole genome shotgun (WGS) entry which is preliminary data.</text>
</comment>
<dbReference type="Proteomes" id="UP000217465">
    <property type="component" value="Unassembled WGS sequence"/>
</dbReference>
<dbReference type="AlphaFoldDB" id="A0A0E2UD46"/>
<evidence type="ECO:0000313" key="8">
    <source>
        <dbReference type="Proteomes" id="UP001180515"/>
    </source>
</evidence>
<feature type="domain" description="Peptidase S26" evidence="4">
    <location>
        <begin position="10"/>
        <end position="173"/>
    </location>
</feature>
<evidence type="ECO:0000259" key="4">
    <source>
        <dbReference type="Pfam" id="PF10502"/>
    </source>
</evidence>
<evidence type="ECO:0000313" key="5">
    <source>
        <dbReference type="EMBL" id="MDT2732121.1"/>
    </source>
</evidence>
<dbReference type="PRINTS" id="PR00727">
    <property type="entry name" value="LEADERPTASE"/>
</dbReference>
<dbReference type="PANTHER" id="PTHR43390">
    <property type="entry name" value="SIGNAL PEPTIDASE I"/>
    <property type="match status" value="1"/>
</dbReference>
<dbReference type="Pfam" id="PF10502">
    <property type="entry name" value="Peptidase_S26"/>
    <property type="match status" value="1"/>
</dbReference>
<organism evidence="5 8">
    <name type="scientific">Streptococcus parauberis</name>
    <dbReference type="NCBI Taxonomy" id="1348"/>
    <lineage>
        <taxon>Bacteria</taxon>
        <taxon>Bacillati</taxon>
        <taxon>Bacillota</taxon>
        <taxon>Bacilli</taxon>
        <taxon>Lactobacillales</taxon>
        <taxon>Streptococcaceae</taxon>
        <taxon>Streptococcus</taxon>
    </lineage>
</organism>
<dbReference type="EMBL" id="NSGR01000008">
    <property type="protein sequence ID" value="PCH12467.1"/>
    <property type="molecule type" value="Genomic_DNA"/>
</dbReference>
<accession>A0A0E2UD46</accession>
<dbReference type="Proteomes" id="UP001180515">
    <property type="component" value="Unassembled WGS sequence"/>
</dbReference>
<dbReference type="EMBL" id="JARQAG010000011">
    <property type="protein sequence ID" value="MDT2732121.1"/>
    <property type="molecule type" value="Genomic_DNA"/>
</dbReference>
<dbReference type="OMA" id="KNIEPKY"/>
<dbReference type="PANTHER" id="PTHR43390:SF1">
    <property type="entry name" value="CHLOROPLAST PROCESSING PEPTIDASE"/>
    <property type="match status" value="1"/>
</dbReference>
<keyword evidence="3" id="KW-1133">Transmembrane helix</keyword>
<dbReference type="GO" id="GO:0009003">
    <property type="term" value="F:signal peptidase activity"/>
    <property type="evidence" value="ECO:0007669"/>
    <property type="project" value="UniProtKB-EC"/>
</dbReference>
<dbReference type="GO" id="GO:0005886">
    <property type="term" value="C:plasma membrane"/>
    <property type="evidence" value="ECO:0007669"/>
    <property type="project" value="UniProtKB-SubCell"/>
</dbReference>
<dbReference type="Gene3D" id="2.10.109.10">
    <property type="entry name" value="Umud Fragment, subunit A"/>
    <property type="match status" value="1"/>
</dbReference>
<dbReference type="NCBIfam" id="TIGR02227">
    <property type="entry name" value="sigpep_I_bact"/>
    <property type="match status" value="1"/>
</dbReference>
<evidence type="ECO:0000256" key="2">
    <source>
        <dbReference type="ARBA" id="ARBA00009370"/>
    </source>
</evidence>
<comment type="similarity">
    <text evidence="2 3">Belongs to the peptidase S26 family.</text>
</comment>
<keyword evidence="3 5" id="KW-0378">Hydrolase</keyword>
<keyword evidence="3" id="KW-0645">Protease</keyword>
<dbReference type="STRING" id="936154.STP_0831"/>
<proteinExistence type="inferred from homology"/>
<protein>
    <recommendedName>
        <fullName evidence="3">Signal peptidase I</fullName>
        <ecNumber evidence="3">3.4.21.89</ecNumber>
    </recommendedName>
</protein>
<feature type="transmembrane region" description="Helical" evidence="3">
    <location>
        <begin position="6"/>
        <end position="27"/>
    </location>
</feature>
<dbReference type="GO" id="GO:0006465">
    <property type="term" value="P:signal peptide processing"/>
    <property type="evidence" value="ECO:0007669"/>
    <property type="project" value="InterPro"/>
</dbReference>
<dbReference type="InterPro" id="IPR019533">
    <property type="entry name" value="Peptidase_S26"/>
</dbReference>
<name>A0A0E2UD46_9STRE</name>
<reference evidence="6 7" key="1">
    <citation type="submission" date="2016-06" db="EMBL/GenBank/DDBJ databases">
        <authorList>
            <person name="Haines A.N."/>
            <person name="Council K.R."/>
        </authorList>
    </citation>
    <scope>NUCLEOTIDE SEQUENCE [LARGE SCALE GENOMIC DNA]</scope>
    <source>
        <strain evidence="6 7">SP158-29</strain>
    </source>
</reference>
<evidence type="ECO:0000313" key="7">
    <source>
        <dbReference type="Proteomes" id="UP000217465"/>
    </source>
</evidence>
<sequence length="185" mass="21305">MVKRDFIRNIILALIIVIVAILLKIFVFSTYKVTDNSANSYLQPGDLITIKKNITPKYKDFVVYNMNGKKYMSRVVATQGEKVTYMDDIFYLNDRVEPQTYIEKEKTDYLSTAPMGSLYTDDFNISTLTEGKTDVIPQNKFLVLNDNRLNKDDSRSFGLIDKSKIKGIVIFRVLPLNKFGFVEVE</sequence>
<evidence type="ECO:0000256" key="1">
    <source>
        <dbReference type="ARBA" id="ARBA00004401"/>
    </source>
</evidence>
<dbReference type="RefSeq" id="WP_003105324.1">
    <property type="nucleotide sequence ID" value="NZ_BAWT01000014.1"/>
</dbReference>
<reference evidence="5" key="2">
    <citation type="submission" date="2023-03" db="EMBL/GenBank/DDBJ databases">
        <authorList>
            <person name="Shen W."/>
            <person name="Cai J."/>
        </authorList>
    </citation>
    <scope>NUCLEOTIDE SEQUENCE</scope>
    <source>
        <strain evidence="5">P82-2</strain>
    </source>
</reference>
<dbReference type="GO" id="GO:0004252">
    <property type="term" value="F:serine-type endopeptidase activity"/>
    <property type="evidence" value="ECO:0007669"/>
    <property type="project" value="InterPro"/>
</dbReference>
<keyword evidence="3" id="KW-0472">Membrane</keyword>
<dbReference type="GeneID" id="61420345"/>
<keyword evidence="3" id="KW-0812">Transmembrane</keyword>
<dbReference type="eggNOG" id="COG0681">
    <property type="taxonomic scope" value="Bacteria"/>
</dbReference>